<dbReference type="EMBL" id="BMKB01000007">
    <property type="protein sequence ID" value="GGA61265.1"/>
    <property type="molecule type" value="Genomic_DNA"/>
</dbReference>
<dbReference type="PANTHER" id="PTHR22911">
    <property type="entry name" value="ACYL-MALONYL CONDENSING ENZYME-RELATED"/>
    <property type="match status" value="1"/>
</dbReference>
<feature type="transmembrane region" description="Helical" evidence="1">
    <location>
        <begin position="246"/>
        <end position="266"/>
    </location>
</feature>
<feature type="transmembrane region" description="Helical" evidence="1">
    <location>
        <begin position="218"/>
        <end position="239"/>
    </location>
</feature>
<gene>
    <name evidence="3" type="ORF">GCM10011499_34480</name>
</gene>
<dbReference type="SUPFAM" id="SSF103481">
    <property type="entry name" value="Multidrug resistance efflux transporter EmrE"/>
    <property type="match status" value="2"/>
</dbReference>
<dbReference type="AlphaFoldDB" id="A0A916RPE2"/>
<keyword evidence="1" id="KW-0472">Membrane</keyword>
<keyword evidence="4" id="KW-1185">Reference proteome</keyword>
<keyword evidence="1" id="KW-1133">Transmembrane helix</keyword>
<feature type="transmembrane region" description="Helical" evidence="1">
    <location>
        <begin position="190"/>
        <end position="212"/>
    </location>
</feature>
<feature type="transmembrane region" description="Helical" evidence="1">
    <location>
        <begin position="135"/>
        <end position="153"/>
    </location>
</feature>
<comment type="caution">
    <text evidence="3">The sequence shown here is derived from an EMBL/GenBank/DDBJ whole genome shotgun (WGS) entry which is preliminary data.</text>
</comment>
<organism evidence="3 4">
    <name type="scientific">Pelagibacterium lentulum</name>
    <dbReference type="NCBI Taxonomy" id="2029865"/>
    <lineage>
        <taxon>Bacteria</taxon>
        <taxon>Pseudomonadati</taxon>
        <taxon>Pseudomonadota</taxon>
        <taxon>Alphaproteobacteria</taxon>
        <taxon>Hyphomicrobiales</taxon>
        <taxon>Devosiaceae</taxon>
        <taxon>Pelagibacterium</taxon>
    </lineage>
</organism>
<dbReference type="Proteomes" id="UP000596977">
    <property type="component" value="Unassembled WGS sequence"/>
</dbReference>
<dbReference type="Pfam" id="PF00892">
    <property type="entry name" value="EamA"/>
    <property type="match status" value="2"/>
</dbReference>
<feature type="domain" description="EamA" evidence="2">
    <location>
        <begin position="160"/>
        <end position="289"/>
    </location>
</feature>
<dbReference type="GO" id="GO:0016020">
    <property type="term" value="C:membrane"/>
    <property type="evidence" value="ECO:0007669"/>
    <property type="project" value="InterPro"/>
</dbReference>
<keyword evidence="1" id="KW-0812">Transmembrane</keyword>
<feature type="transmembrane region" description="Helical" evidence="1">
    <location>
        <begin position="159"/>
        <end position="178"/>
    </location>
</feature>
<feature type="transmembrane region" description="Helical" evidence="1">
    <location>
        <begin position="87"/>
        <end position="104"/>
    </location>
</feature>
<dbReference type="OrthoDB" id="7818056at2"/>
<dbReference type="InterPro" id="IPR000620">
    <property type="entry name" value="EamA_dom"/>
</dbReference>
<protein>
    <submittedName>
        <fullName evidence="3">Permease</fullName>
    </submittedName>
</protein>
<accession>A0A916RPE2</accession>
<dbReference type="PANTHER" id="PTHR22911:SF135">
    <property type="entry name" value="BLR4310 PROTEIN"/>
    <property type="match status" value="1"/>
</dbReference>
<name>A0A916RPE2_9HYPH</name>
<feature type="domain" description="EamA" evidence="2">
    <location>
        <begin position="19"/>
        <end position="150"/>
    </location>
</feature>
<sequence>MSSNNYALNNWSLLSPTAKGIVVMLIGMFLFSLNDAMGKWLVATYSVGQVLLIRSAVAFVILLPFVWRAGMDTVFKVERPGLQAARVVFSTAEVFCFYWAVYYLPLADVMTYWLAAPIYVAAMSPFLLREKVGWMRWTAIFIGFIGVLIALAPEGEVEPIAIAVAIIGTLAFALMVITGRTLRGTPDKTLVFWQIAGAGIAGLVLAPFDWVMPTGIDFALLGLLGVVAMLAHICVNRAVKLADAAIVAPFQYTLLPWAIILGWLFFGDLPRAMMLVGAAIIVASGLFIFFREQRKKA</sequence>
<feature type="transmembrane region" description="Helical" evidence="1">
    <location>
        <begin position="12"/>
        <end position="33"/>
    </location>
</feature>
<evidence type="ECO:0000313" key="3">
    <source>
        <dbReference type="EMBL" id="GGA61265.1"/>
    </source>
</evidence>
<dbReference type="InterPro" id="IPR037185">
    <property type="entry name" value="EmrE-like"/>
</dbReference>
<dbReference type="Gene3D" id="1.10.3730.20">
    <property type="match status" value="1"/>
</dbReference>
<feature type="transmembrane region" description="Helical" evidence="1">
    <location>
        <begin position="45"/>
        <end position="67"/>
    </location>
</feature>
<feature type="transmembrane region" description="Helical" evidence="1">
    <location>
        <begin position="272"/>
        <end position="290"/>
    </location>
</feature>
<feature type="transmembrane region" description="Helical" evidence="1">
    <location>
        <begin position="110"/>
        <end position="128"/>
    </location>
</feature>
<proteinExistence type="predicted"/>
<reference evidence="3 4" key="1">
    <citation type="journal article" date="2014" name="Int. J. Syst. Evol. Microbiol.">
        <title>Complete genome sequence of Corynebacterium casei LMG S-19264T (=DSM 44701T), isolated from a smear-ripened cheese.</title>
        <authorList>
            <consortium name="US DOE Joint Genome Institute (JGI-PGF)"/>
            <person name="Walter F."/>
            <person name="Albersmeier A."/>
            <person name="Kalinowski J."/>
            <person name="Ruckert C."/>
        </authorList>
    </citation>
    <scope>NUCLEOTIDE SEQUENCE [LARGE SCALE GENOMIC DNA]</scope>
    <source>
        <strain evidence="3 4">CGMCC 1.15896</strain>
    </source>
</reference>
<dbReference type="RefSeq" id="WP_127071736.1">
    <property type="nucleotide sequence ID" value="NZ_BMKB01000007.1"/>
</dbReference>
<evidence type="ECO:0000256" key="1">
    <source>
        <dbReference type="SAM" id="Phobius"/>
    </source>
</evidence>
<evidence type="ECO:0000313" key="4">
    <source>
        <dbReference type="Proteomes" id="UP000596977"/>
    </source>
</evidence>
<evidence type="ECO:0000259" key="2">
    <source>
        <dbReference type="Pfam" id="PF00892"/>
    </source>
</evidence>